<dbReference type="Proteomes" id="UP000198757">
    <property type="component" value="Unassembled WGS sequence"/>
</dbReference>
<dbReference type="AlphaFoldDB" id="A0A1G6IU09"/>
<protein>
    <submittedName>
        <fullName evidence="1">Uncharacterized protein</fullName>
    </submittedName>
</protein>
<evidence type="ECO:0000313" key="2">
    <source>
        <dbReference type="Proteomes" id="UP000198757"/>
    </source>
</evidence>
<sequence length="39" mass="4271">MTLRDFPAGIRDHGEGRREGLNFNISGNLGKDRTALMPG</sequence>
<keyword evidence="2" id="KW-1185">Reference proteome</keyword>
<accession>A0A1G6IU09</accession>
<name>A0A1G6IU09_NIADE</name>
<dbReference type="EMBL" id="FMZO01000001">
    <property type="protein sequence ID" value="SDC09944.1"/>
    <property type="molecule type" value="Genomic_DNA"/>
</dbReference>
<dbReference type="STRING" id="1285928.SAMN04487894_101327"/>
<evidence type="ECO:0000313" key="1">
    <source>
        <dbReference type="EMBL" id="SDC09944.1"/>
    </source>
</evidence>
<organism evidence="1 2">
    <name type="scientific">Niabella drilacis (strain DSM 25811 / CCM 8410 / CCUG 62505 / LMG 26954 / E90)</name>
    <dbReference type="NCBI Taxonomy" id="1285928"/>
    <lineage>
        <taxon>Bacteria</taxon>
        <taxon>Pseudomonadati</taxon>
        <taxon>Bacteroidota</taxon>
        <taxon>Chitinophagia</taxon>
        <taxon>Chitinophagales</taxon>
        <taxon>Chitinophagaceae</taxon>
        <taxon>Niabella</taxon>
    </lineage>
</organism>
<gene>
    <name evidence="1" type="ORF">SAMN04487894_101327</name>
</gene>
<proteinExistence type="predicted"/>
<reference evidence="2" key="1">
    <citation type="submission" date="2016-10" db="EMBL/GenBank/DDBJ databases">
        <authorList>
            <person name="Varghese N."/>
            <person name="Submissions S."/>
        </authorList>
    </citation>
    <scope>NUCLEOTIDE SEQUENCE [LARGE SCALE GENOMIC DNA]</scope>
    <source>
        <strain evidence="2">DSM 25811 / CCM 8410 / LMG 26954 / E90</strain>
    </source>
</reference>